<name>A0A0E3VUH2_9BRAD</name>
<dbReference type="Proteomes" id="UP000063308">
    <property type="component" value="Chromosome"/>
</dbReference>
<evidence type="ECO:0000313" key="1">
    <source>
        <dbReference type="EMBL" id="BAR57405.1"/>
    </source>
</evidence>
<reference evidence="1 2" key="1">
    <citation type="submission" date="2014-11" db="EMBL/GenBank/DDBJ databases">
        <title>Symbiosis island explosion on the genome of extra-slow-growing strains of soybean bradyrhizobia with massive insertion sequences.</title>
        <authorList>
            <person name="Iida T."/>
            <person name="Minamisawa K."/>
        </authorList>
    </citation>
    <scope>NUCLEOTIDE SEQUENCE [LARGE SCALE GENOMIC DNA]</scope>
    <source>
        <strain evidence="1 2">NK6</strain>
    </source>
</reference>
<dbReference type="EMBL" id="AP014685">
    <property type="protein sequence ID" value="BAR57405.1"/>
    <property type="molecule type" value="Genomic_DNA"/>
</dbReference>
<sequence>MLRMAQQGRAGLIQVKDDSARHCGLPRSTRA</sequence>
<accession>A0A0E3VUH2</accession>
<evidence type="ECO:0000313" key="2">
    <source>
        <dbReference type="Proteomes" id="UP000063308"/>
    </source>
</evidence>
<gene>
    <name evidence="1" type="ORF">NK6_4236</name>
</gene>
<protein>
    <submittedName>
        <fullName evidence="1">Uncharacterized protein</fullName>
    </submittedName>
</protein>
<dbReference type="AlphaFoldDB" id="A0A0E3VUH2"/>
<proteinExistence type="predicted"/>
<organism evidence="1 2">
    <name type="scientific">Bradyrhizobium diazoefficiens</name>
    <dbReference type="NCBI Taxonomy" id="1355477"/>
    <lineage>
        <taxon>Bacteria</taxon>
        <taxon>Pseudomonadati</taxon>
        <taxon>Pseudomonadota</taxon>
        <taxon>Alphaproteobacteria</taxon>
        <taxon>Hyphomicrobiales</taxon>
        <taxon>Nitrobacteraceae</taxon>
        <taxon>Bradyrhizobium</taxon>
    </lineage>
</organism>